<dbReference type="Pfam" id="PF26622">
    <property type="entry name" value="DUF8199"/>
    <property type="match status" value="1"/>
</dbReference>
<sequence>MRQKISHNIFSVLLAGLVLLSTVSFAVEKHFCGDILIDVAIFSPPDSCGTNISASLVTADKKTCCKDVVEILKGQDQLKKTSFEDLLLDQQIFLTTLCYAYINLFEGLPEQVIPHQDYSPPNLIADIHVRDQVFII</sequence>
<keyword evidence="1" id="KW-0732">Signal</keyword>
<organism evidence="2 3">
    <name type="scientific">Gelidibacter salicanalis</name>
    <dbReference type="NCBI Taxonomy" id="291193"/>
    <lineage>
        <taxon>Bacteria</taxon>
        <taxon>Pseudomonadati</taxon>
        <taxon>Bacteroidota</taxon>
        <taxon>Flavobacteriia</taxon>
        <taxon>Flavobacteriales</taxon>
        <taxon>Flavobacteriaceae</taxon>
        <taxon>Gelidibacter</taxon>
    </lineage>
</organism>
<reference evidence="2 3" key="1">
    <citation type="submission" date="2020-09" db="EMBL/GenBank/DDBJ databases">
        <title>Draft genome of Gelidibacter salicanalis PAMC21136.</title>
        <authorList>
            <person name="Park H."/>
        </authorList>
    </citation>
    <scope>NUCLEOTIDE SEQUENCE [LARGE SCALE GENOMIC DNA]</scope>
    <source>
        <strain evidence="2 3">PAMC21136</strain>
    </source>
</reference>
<dbReference type="InterPro" id="IPR058512">
    <property type="entry name" value="DUF8199"/>
</dbReference>
<feature type="chain" id="PRO_5037574950" evidence="1">
    <location>
        <begin position="27"/>
        <end position="136"/>
    </location>
</feature>
<protein>
    <submittedName>
        <fullName evidence="2">Uncharacterized protein</fullName>
    </submittedName>
</protein>
<comment type="caution">
    <text evidence="2">The sequence shown here is derived from an EMBL/GenBank/DDBJ whole genome shotgun (WGS) entry which is preliminary data.</text>
</comment>
<accession>A0A934NG25</accession>
<proteinExistence type="predicted"/>
<dbReference type="InterPro" id="IPR058060">
    <property type="entry name" value="HYC_CC_PP"/>
</dbReference>
<dbReference type="AlphaFoldDB" id="A0A934NG25"/>
<dbReference type="Proteomes" id="UP000662373">
    <property type="component" value="Unassembled WGS sequence"/>
</dbReference>
<gene>
    <name evidence="2" type="ORF">JEM65_00115</name>
</gene>
<evidence type="ECO:0000313" key="2">
    <source>
        <dbReference type="EMBL" id="MBJ7879061.1"/>
    </source>
</evidence>
<keyword evidence="3" id="KW-1185">Reference proteome</keyword>
<dbReference type="EMBL" id="JAEHJZ010000001">
    <property type="protein sequence ID" value="MBJ7879061.1"/>
    <property type="molecule type" value="Genomic_DNA"/>
</dbReference>
<name>A0A934NG25_9FLAO</name>
<dbReference type="NCBIfam" id="NF047658">
    <property type="entry name" value="HYC_CC_PP"/>
    <property type="match status" value="1"/>
</dbReference>
<evidence type="ECO:0000313" key="3">
    <source>
        <dbReference type="Proteomes" id="UP000662373"/>
    </source>
</evidence>
<feature type="signal peptide" evidence="1">
    <location>
        <begin position="1"/>
        <end position="26"/>
    </location>
</feature>
<evidence type="ECO:0000256" key="1">
    <source>
        <dbReference type="SAM" id="SignalP"/>
    </source>
</evidence>